<dbReference type="EMBL" id="CAMXCT010004657">
    <property type="protein sequence ID" value="CAI4009844.1"/>
    <property type="molecule type" value="Genomic_DNA"/>
</dbReference>
<feature type="region of interest" description="Disordered" evidence="3">
    <location>
        <begin position="779"/>
        <end position="805"/>
    </location>
</feature>
<protein>
    <recommendedName>
        <fullName evidence="7">Pentatricopeptide repeat-containing protein, chloroplastic</fullName>
    </recommendedName>
</protein>
<feature type="compositionally biased region" description="Pro residues" evidence="3">
    <location>
        <begin position="796"/>
        <end position="805"/>
    </location>
</feature>
<dbReference type="PROSITE" id="PS51375">
    <property type="entry name" value="PPR"/>
    <property type="match status" value="2"/>
</dbReference>
<keyword evidence="1" id="KW-0677">Repeat</keyword>
<evidence type="ECO:0000256" key="3">
    <source>
        <dbReference type="SAM" id="MobiDB-lite"/>
    </source>
</evidence>
<gene>
    <name evidence="4" type="ORF">C1SCF055_LOCUS35175</name>
</gene>
<evidence type="ECO:0008006" key="7">
    <source>
        <dbReference type="Google" id="ProtNLM"/>
    </source>
</evidence>
<reference evidence="5 6" key="2">
    <citation type="submission" date="2024-05" db="EMBL/GenBank/DDBJ databases">
        <authorList>
            <person name="Chen Y."/>
            <person name="Shah S."/>
            <person name="Dougan E. K."/>
            <person name="Thang M."/>
            <person name="Chan C."/>
        </authorList>
    </citation>
    <scope>NUCLEOTIDE SEQUENCE [LARGE SCALE GENOMIC DNA]</scope>
</reference>
<sequence>MATCLGVSAADEAWKLRDWTFELPATTWGYRCCLICRESTLPSCPEDDLKMQLNKDFSCGGLDLENPRFLGGGVQGEVYQADLPGKGLVAVKISRRNDDYAKGTFAREQQVVKLLSDAQVPGVERCIAAGPVVTPVGQRQGLVMQPCLPAGKVISVKSGRGTPLFLEEDKRMEKLMKTAEEWGRIRTSFPTPEDASMVSFFLTAISVNHILLVSKDFHGNGKGQLCTGEWQEALLHYYSLASPSPAETTAAVGACARQRQWQMAQEVLSSARDENGDGQDRFDIASFNACLGAMAWPQAMAWLQKVRHWSLDPTIVSFNATIETMKRAYEWCRAVALLSEATGRSLQPNLVSYGTAVSACVAAAQWLKALELFHGVRAIRGRPQRGRDHGGLVVLYSAAVRACETAAKWPEALELLQVIAKSRVKLDGILYNSVLSACDKGHRWEEALDTLSSAKQRCVENIVSYSATMSACAKGAQWQWALFLLSDLQDAKLYPNQVTYAAAISACEKGEGRWAEALFLLQEAPQRDMVTSSAAISACEKASQWMVALEMFTTMPEQDLVAYNATASACAKAQQWSQALLLLNQAEEKQLQPTVTSYGTVISSFEESARWPNAMDLLWRMRAGLLQPNIVAFGSCVEVCCRSLRWNQALQLLGEMEVAQLRPNLIVASSLVAVLQSTQGPALKAVLEHLRRAVYVEDDRHEPVLCALGDLDDVLGAPEELMIRRKVLEPVCVLFCTVCLRADVAAGSGNATNVTGFGVSHARGALNLLGMRWAGGRPRVGSGQKLPNGSGHMILPPAPNHEPQR</sequence>
<evidence type="ECO:0000313" key="4">
    <source>
        <dbReference type="EMBL" id="CAI4009844.1"/>
    </source>
</evidence>
<keyword evidence="6" id="KW-1185">Reference proteome</keyword>
<dbReference type="InterPro" id="IPR002885">
    <property type="entry name" value="PPR_rpt"/>
</dbReference>
<dbReference type="InterPro" id="IPR011990">
    <property type="entry name" value="TPR-like_helical_dom_sf"/>
</dbReference>
<dbReference type="Pfam" id="PF01535">
    <property type="entry name" value="PPR"/>
    <property type="match status" value="1"/>
</dbReference>
<dbReference type="Proteomes" id="UP001152797">
    <property type="component" value="Unassembled WGS sequence"/>
</dbReference>
<dbReference type="Gene3D" id="1.25.40.10">
    <property type="entry name" value="Tetratricopeptide repeat domain"/>
    <property type="match status" value="3"/>
</dbReference>
<reference evidence="4" key="1">
    <citation type="submission" date="2022-10" db="EMBL/GenBank/DDBJ databases">
        <authorList>
            <person name="Chen Y."/>
            <person name="Dougan E. K."/>
            <person name="Chan C."/>
            <person name="Rhodes N."/>
            <person name="Thang M."/>
        </authorList>
    </citation>
    <scope>NUCLEOTIDE SEQUENCE</scope>
</reference>
<dbReference type="EMBL" id="CAMXCT030004657">
    <property type="protein sequence ID" value="CAL4797156.1"/>
    <property type="molecule type" value="Genomic_DNA"/>
</dbReference>
<organism evidence="4">
    <name type="scientific">Cladocopium goreaui</name>
    <dbReference type="NCBI Taxonomy" id="2562237"/>
    <lineage>
        <taxon>Eukaryota</taxon>
        <taxon>Sar</taxon>
        <taxon>Alveolata</taxon>
        <taxon>Dinophyceae</taxon>
        <taxon>Suessiales</taxon>
        <taxon>Symbiodiniaceae</taxon>
        <taxon>Cladocopium</taxon>
    </lineage>
</organism>
<evidence type="ECO:0000256" key="2">
    <source>
        <dbReference type="PROSITE-ProRule" id="PRU00708"/>
    </source>
</evidence>
<dbReference type="AlphaFoldDB" id="A0A9P1DJ13"/>
<name>A0A9P1DJ13_9DINO</name>
<evidence type="ECO:0000313" key="5">
    <source>
        <dbReference type="EMBL" id="CAL4797156.1"/>
    </source>
</evidence>
<evidence type="ECO:0000256" key="1">
    <source>
        <dbReference type="ARBA" id="ARBA00022737"/>
    </source>
</evidence>
<dbReference type="EMBL" id="CAMXCT020004657">
    <property type="protein sequence ID" value="CAL1163219.1"/>
    <property type="molecule type" value="Genomic_DNA"/>
</dbReference>
<feature type="repeat" description="PPR" evidence="2">
    <location>
        <begin position="629"/>
        <end position="663"/>
    </location>
</feature>
<accession>A0A9P1DJ13</accession>
<dbReference type="OrthoDB" id="185373at2759"/>
<comment type="caution">
    <text evidence="4">The sequence shown here is derived from an EMBL/GenBank/DDBJ whole genome shotgun (WGS) entry which is preliminary data.</text>
</comment>
<feature type="repeat" description="PPR" evidence="2">
    <location>
        <begin position="559"/>
        <end position="593"/>
    </location>
</feature>
<evidence type="ECO:0000313" key="6">
    <source>
        <dbReference type="Proteomes" id="UP001152797"/>
    </source>
</evidence>
<dbReference type="PANTHER" id="PTHR47447">
    <property type="entry name" value="OS03G0856100 PROTEIN"/>
    <property type="match status" value="1"/>
</dbReference>
<dbReference type="PANTHER" id="PTHR47447:SF17">
    <property type="entry name" value="OS12G0638900 PROTEIN"/>
    <property type="match status" value="1"/>
</dbReference>
<proteinExistence type="predicted"/>